<dbReference type="InterPro" id="IPR001279">
    <property type="entry name" value="Metallo-B-lactamas"/>
</dbReference>
<dbReference type="RefSeq" id="WP_047223398.1">
    <property type="nucleotide sequence ID" value="NZ_JWIO01000019.1"/>
</dbReference>
<reference evidence="2 3" key="1">
    <citation type="submission" date="2014-12" db="EMBL/GenBank/DDBJ databases">
        <title>Frankia sp. BMG5.1 draft genome.</title>
        <authorList>
            <person name="Gtari M."/>
            <person name="Ghodhbane-Gtari F."/>
            <person name="Nouioui I."/>
            <person name="Ktari A."/>
            <person name="Hezbri K."/>
            <person name="Mimouni W."/>
            <person name="Sbissi I."/>
            <person name="Ayari A."/>
            <person name="Yamanaka T."/>
            <person name="Normand P."/>
            <person name="Tisa L.S."/>
            <person name="Boudabous A."/>
        </authorList>
    </citation>
    <scope>NUCLEOTIDE SEQUENCE [LARGE SCALE GENOMIC DNA]</scope>
    <source>
        <strain evidence="2 3">BMG5.1</strain>
    </source>
</reference>
<feature type="domain" description="Metallo-beta-lactamase" evidence="1">
    <location>
        <begin position="18"/>
        <end position="197"/>
    </location>
</feature>
<dbReference type="PANTHER" id="PTHR46018:SF4">
    <property type="entry name" value="METALLO-HYDROLASE YHFI-RELATED"/>
    <property type="match status" value="1"/>
</dbReference>
<name>A0ABR5F322_9ACTN</name>
<organism evidence="2 3">
    <name type="scientific">Protofrankia coriariae</name>
    <dbReference type="NCBI Taxonomy" id="1562887"/>
    <lineage>
        <taxon>Bacteria</taxon>
        <taxon>Bacillati</taxon>
        <taxon>Actinomycetota</taxon>
        <taxon>Actinomycetes</taxon>
        <taxon>Frankiales</taxon>
        <taxon>Frankiaceae</taxon>
        <taxon>Protofrankia</taxon>
    </lineage>
</organism>
<dbReference type="CDD" id="cd07716">
    <property type="entry name" value="RNaseZ_short-form-like_MBL-fold"/>
    <property type="match status" value="1"/>
</dbReference>
<comment type="caution">
    <text evidence="2">The sequence shown here is derived from an EMBL/GenBank/DDBJ whole genome shotgun (WGS) entry which is preliminary data.</text>
</comment>
<dbReference type="SMART" id="SM00849">
    <property type="entry name" value="Lactamase_B"/>
    <property type="match status" value="1"/>
</dbReference>
<proteinExistence type="predicted"/>
<accession>A0ABR5F322</accession>
<dbReference type="Pfam" id="PF12706">
    <property type="entry name" value="Lactamase_B_2"/>
    <property type="match status" value="1"/>
</dbReference>
<sequence>MKLTILGCSGTYPGPRSACSSYLVESDGFRLVLDAGNGSMGELQRHCDLRDVDALLVSHLHGDHCLDLVVSSYARRYHPEGMPPKLPVYGPINTQERLCSAFERWPEDSLADIYDFRTISPGRLDVGPFRIDLERVAHPVEAFGMRVTAEGRSLTYSGDTSACDELVQLARDTDLFLCESAFLDVPDNPPGVHLSGREAGEHATKAGVGRLVLTHLVPWGDAERSREEAAGAFDGPLTLAETGAIYEI</sequence>
<dbReference type="Gene3D" id="3.60.15.10">
    <property type="entry name" value="Ribonuclease Z/Hydroxyacylglutathione hydrolase-like"/>
    <property type="match status" value="1"/>
</dbReference>
<evidence type="ECO:0000313" key="2">
    <source>
        <dbReference type="EMBL" id="KLL11114.1"/>
    </source>
</evidence>
<dbReference type="SUPFAM" id="SSF56281">
    <property type="entry name" value="Metallo-hydrolase/oxidoreductase"/>
    <property type="match status" value="1"/>
</dbReference>
<gene>
    <name evidence="2" type="ORF">FrCorBMG51_13385</name>
</gene>
<dbReference type="InterPro" id="IPR036866">
    <property type="entry name" value="RibonucZ/Hydroxyglut_hydro"/>
</dbReference>
<keyword evidence="3" id="KW-1185">Reference proteome</keyword>
<protein>
    <submittedName>
        <fullName evidence="2">Beta-lactamase</fullName>
    </submittedName>
</protein>
<dbReference type="EMBL" id="JWIO01000019">
    <property type="protein sequence ID" value="KLL11114.1"/>
    <property type="molecule type" value="Genomic_DNA"/>
</dbReference>
<dbReference type="Proteomes" id="UP000035425">
    <property type="component" value="Unassembled WGS sequence"/>
</dbReference>
<evidence type="ECO:0000259" key="1">
    <source>
        <dbReference type="SMART" id="SM00849"/>
    </source>
</evidence>
<dbReference type="PANTHER" id="PTHR46018">
    <property type="entry name" value="ZINC PHOSPHODIESTERASE ELAC PROTEIN 1"/>
    <property type="match status" value="1"/>
</dbReference>
<evidence type="ECO:0000313" key="3">
    <source>
        <dbReference type="Proteomes" id="UP000035425"/>
    </source>
</evidence>